<dbReference type="RefSeq" id="WP_144856687.1">
    <property type="nucleotide sequence ID" value="NZ_BAAAYT010000001.1"/>
</dbReference>
<dbReference type="GO" id="GO:0005886">
    <property type="term" value="C:plasma membrane"/>
    <property type="evidence" value="ECO:0007669"/>
    <property type="project" value="UniProtKB-SubCell"/>
</dbReference>
<dbReference type="EMBL" id="VIUW01000002">
    <property type="protein sequence ID" value="TWD15735.1"/>
    <property type="molecule type" value="Genomic_DNA"/>
</dbReference>
<feature type="transmembrane region" description="Helical" evidence="6">
    <location>
        <begin position="6"/>
        <end position="23"/>
    </location>
</feature>
<comment type="subcellular location">
    <subcellularLocation>
        <location evidence="1">Cell membrane</location>
        <topology evidence="1">Multi-pass membrane protein</topology>
    </subcellularLocation>
</comment>
<evidence type="ECO:0000256" key="3">
    <source>
        <dbReference type="ARBA" id="ARBA00022692"/>
    </source>
</evidence>
<dbReference type="AlphaFoldDB" id="A0A560WE53"/>
<dbReference type="Proteomes" id="UP000315628">
    <property type="component" value="Unassembled WGS sequence"/>
</dbReference>
<protein>
    <submittedName>
        <fullName evidence="7">Multicomponent Na+:H+ antiporter subunit F</fullName>
    </submittedName>
</protein>
<sequence length="86" mass="8838">MTVVVWLAIGVLGAAVVTSLWQIRSASDAASAAVVGDLIFFSGVAMLVLVSIERESAAVVDAVMLASLLGVLATVALARIITRGRR</sequence>
<evidence type="ECO:0000256" key="1">
    <source>
        <dbReference type="ARBA" id="ARBA00004651"/>
    </source>
</evidence>
<comment type="caution">
    <text evidence="7">The sequence shown here is derived from an EMBL/GenBank/DDBJ whole genome shotgun (WGS) entry which is preliminary data.</text>
</comment>
<evidence type="ECO:0000256" key="5">
    <source>
        <dbReference type="ARBA" id="ARBA00023136"/>
    </source>
</evidence>
<keyword evidence="5 6" id="KW-0472">Membrane</keyword>
<gene>
    <name evidence="7" type="ORF">FB557_1259</name>
</gene>
<reference evidence="7 8" key="1">
    <citation type="submission" date="2019-06" db="EMBL/GenBank/DDBJ databases">
        <title>Sequencing the genomes of 1000 actinobacteria strains.</title>
        <authorList>
            <person name="Klenk H.-P."/>
        </authorList>
    </citation>
    <scope>NUCLEOTIDE SEQUENCE [LARGE SCALE GENOMIC DNA]</scope>
    <source>
        <strain evidence="7 8">DSM 18935</strain>
    </source>
</reference>
<organism evidence="7 8">
    <name type="scientific">Marihabitans asiaticum</name>
    <dbReference type="NCBI Taxonomy" id="415218"/>
    <lineage>
        <taxon>Bacteria</taxon>
        <taxon>Bacillati</taxon>
        <taxon>Actinomycetota</taxon>
        <taxon>Actinomycetes</taxon>
        <taxon>Micrococcales</taxon>
        <taxon>Intrasporangiaceae</taxon>
        <taxon>Marihabitans</taxon>
    </lineage>
</organism>
<dbReference type="Pfam" id="PF04066">
    <property type="entry name" value="MrpF_PhaF"/>
    <property type="match status" value="1"/>
</dbReference>
<keyword evidence="2" id="KW-1003">Cell membrane</keyword>
<accession>A0A560WE53</accession>
<keyword evidence="4 6" id="KW-1133">Transmembrane helix</keyword>
<evidence type="ECO:0000313" key="8">
    <source>
        <dbReference type="Proteomes" id="UP000315628"/>
    </source>
</evidence>
<evidence type="ECO:0000256" key="6">
    <source>
        <dbReference type="SAM" id="Phobius"/>
    </source>
</evidence>
<evidence type="ECO:0000256" key="4">
    <source>
        <dbReference type="ARBA" id="ARBA00022989"/>
    </source>
</evidence>
<dbReference type="GO" id="GO:0015075">
    <property type="term" value="F:monoatomic ion transmembrane transporter activity"/>
    <property type="evidence" value="ECO:0007669"/>
    <property type="project" value="InterPro"/>
</dbReference>
<keyword evidence="3 6" id="KW-0812">Transmembrane</keyword>
<proteinExistence type="predicted"/>
<feature type="transmembrane region" description="Helical" evidence="6">
    <location>
        <begin position="30"/>
        <end position="52"/>
    </location>
</feature>
<dbReference type="OrthoDB" id="4966261at2"/>
<evidence type="ECO:0000256" key="2">
    <source>
        <dbReference type="ARBA" id="ARBA00022475"/>
    </source>
</evidence>
<dbReference type="InterPro" id="IPR007208">
    <property type="entry name" value="MrpF/PhaF-like"/>
</dbReference>
<feature type="transmembrane region" description="Helical" evidence="6">
    <location>
        <begin position="58"/>
        <end position="81"/>
    </location>
</feature>
<keyword evidence="8" id="KW-1185">Reference proteome</keyword>
<evidence type="ECO:0000313" key="7">
    <source>
        <dbReference type="EMBL" id="TWD15735.1"/>
    </source>
</evidence>
<name>A0A560WE53_9MICO</name>